<dbReference type="EMBL" id="BFEA01000092">
    <property type="protein sequence ID" value="GBG67809.1"/>
    <property type="molecule type" value="Genomic_DNA"/>
</dbReference>
<organism evidence="3 4">
    <name type="scientific">Chara braunii</name>
    <name type="common">Braun's stonewort</name>
    <dbReference type="NCBI Taxonomy" id="69332"/>
    <lineage>
        <taxon>Eukaryota</taxon>
        <taxon>Viridiplantae</taxon>
        <taxon>Streptophyta</taxon>
        <taxon>Charophyceae</taxon>
        <taxon>Charales</taxon>
        <taxon>Characeae</taxon>
        <taxon>Chara</taxon>
    </lineage>
</organism>
<evidence type="ECO:0000256" key="1">
    <source>
        <dbReference type="SAM" id="Coils"/>
    </source>
</evidence>
<proteinExistence type="predicted"/>
<feature type="compositionally biased region" description="Low complexity" evidence="2">
    <location>
        <begin position="289"/>
        <end position="302"/>
    </location>
</feature>
<dbReference type="Proteomes" id="UP000265515">
    <property type="component" value="Unassembled WGS sequence"/>
</dbReference>
<feature type="compositionally biased region" description="Basic and acidic residues" evidence="2">
    <location>
        <begin position="177"/>
        <end position="187"/>
    </location>
</feature>
<evidence type="ECO:0000256" key="2">
    <source>
        <dbReference type="SAM" id="MobiDB-lite"/>
    </source>
</evidence>
<sequence>MVNVNWARKSSQRAWRGVISFLERMEETSSLWRRQYGRGIRARSGKRTFAELSVKFLLSEDREDLAEVLKVGLKGGAEDKDIIKVDNDTDFEEVAEDVVHGGFEGSGGIGESEWHHEELVVPEPRAEGGLVSVLLADTDLVEATTKVDLAKILGSTETIKELGNPRVVPASRVWEDPEIQGHPHRTPDMSGLSGNSRKSGLPDQAGKCEMRRPALGQQLQAKDNIIAGMEKTVEKLQNEKKELEAQKDKLEEGWNRTCQQLEHHQKRYRKLSILHMRLMDRFFKALSGRAPSQASRSPSPTQSLPPKAAHSEVGEDGKSPWEAYVGKLTQPILSDIEVAECRRITKKTVANIYRQWLERLPRRNPYHIYGKGHLGETIYDACGQYFFQEHGPDEKKVNHEFNKFLSQIPMFVDDPKVSMFGQLCGLVEPVLGNSVYAWLLDVLDCSRQILGQGNWENIFRQWEKVGDTQKYRCPQTLD</sequence>
<name>A0A388KCP4_CHABU</name>
<keyword evidence="4" id="KW-1185">Reference proteome</keyword>
<feature type="compositionally biased region" description="Basic and acidic residues" evidence="2">
    <location>
        <begin position="309"/>
        <end position="318"/>
    </location>
</feature>
<dbReference type="Gramene" id="GBG67809">
    <property type="protein sequence ID" value="GBG67809"/>
    <property type="gene ID" value="CBR_g932"/>
</dbReference>
<evidence type="ECO:0000313" key="3">
    <source>
        <dbReference type="EMBL" id="GBG67809.1"/>
    </source>
</evidence>
<gene>
    <name evidence="3" type="ORF">CBR_g932</name>
</gene>
<comment type="caution">
    <text evidence="3">The sequence shown here is derived from an EMBL/GenBank/DDBJ whole genome shotgun (WGS) entry which is preliminary data.</text>
</comment>
<evidence type="ECO:0000313" key="4">
    <source>
        <dbReference type="Proteomes" id="UP000265515"/>
    </source>
</evidence>
<reference evidence="3 4" key="1">
    <citation type="journal article" date="2018" name="Cell">
        <title>The Chara Genome: Secondary Complexity and Implications for Plant Terrestrialization.</title>
        <authorList>
            <person name="Nishiyama T."/>
            <person name="Sakayama H."/>
            <person name="Vries J.D."/>
            <person name="Buschmann H."/>
            <person name="Saint-Marcoux D."/>
            <person name="Ullrich K.K."/>
            <person name="Haas F.B."/>
            <person name="Vanderstraeten L."/>
            <person name="Becker D."/>
            <person name="Lang D."/>
            <person name="Vosolsobe S."/>
            <person name="Rombauts S."/>
            <person name="Wilhelmsson P.K.I."/>
            <person name="Janitza P."/>
            <person name="Kern R."/>
            <person name="Heyl A."/>
            <person name="Rumpler F."/>
            <person name="Villalobos L.I.A.C."/>
            <person name="Clay J.M."/>
            <person name="Skokan R."/>
            <person name="Toyoda A."/>
            <person name="Suzuki Y."/>
            <person name="Kagoshima H."/>
            <person name="Schijlen E."/>
            <person name="Tajeshwar N."/>
            <person name="Catarino B."/>
            <person name="Hetherington A.J."/>
            <person name="Saltykova A."/>
            <person name="Bonnot C."/>
            <person name="Breuninger H."/>
            <person name="Symeonidi A."/>
            <person name="Radhakrishnan G.V."/>
            <person name="Van Nieuwerburgh F."/>
            <person name="Deforce D."/>
            <person name="Chang C."/>
            <person name="Karol K.G."/>
            <person name="Hedrich R."/>
            <person name="Ulvskov P."/>
            <person name="Glockner G."/>
            <person name="Delwiche C.F."/>
            <person name="Petrasek J."/>
            <person name="Van de Peer Y."/>
            <person name="Friml J."/>
            <person name="Beilby M."/>
            <person name="Dolan L."/>
            <person name="Kohara Y."/>
            <person name="Sugano S."/>
            <person name="Fujiyama A."/>
            <person name="Delaux P.-M."/>
            <person name="Quint M."/>
            <person name="TheiBen G."/>
            <person name="Hagemann M."/>
            <person name="Harholt J."/>
            <person name="Dunand C."/>
            <person name="Zachgo S."/>
            <person name="Langdale J."/>
            <person name="Maumus F."/>
            <person name="Straeten D.V.D."/>
            <person name="Gould S.B."/>
            <person name="Rensing S.A."/>
        </authorList>
    </citation>
    <scope>NUCLEOTIDE SEQUENCE [LARGE SCALE GENOMIC DNA]</scope>
    <source>
        <strain evidence="3 4">S276</strain>
    </source>
</reference>
<keyword evidence="1" id="KW-0175">Coiled coil</keyword>
<feature type="region of interest" description="Disordered" evidence="2">
    <location>
        <begin position="289"/>
        <end position="318"/>
    </location>
</feature>
<feature type="region of interest" description="Disordered" evidence="2">
    <location>
        <begin position="177"/>
        <end position="205"/>
    </location>
</feature>
<dbReference type="AlphaFoldDB" id="A0A388KCP4"/>
<protein>
    <submittedName>
        <fullName evidence="3">Uncharacterized protein</fullName>
    </submittedName>
</protein>
<feature type="coiled-coil region" evidence="1">
    <location>
        <begin position="219"/>
        <end position="253"/>
    </location>
</feature>
<accession>A0A388KCP4</accession>